<dbReference type="Pfam" id="PF02893">
    <property type="entry name" value="GRAM"/>
    <property type="match status" value="1"/>
</dbReference>
<dbReference type="EMBL" id="JAKMXF010000144">
    <property type="protein sequence ID" value="KAI6656601.1"/>
    <property type="molecule type" value="Genomic_DNA"/>
</dbReference>
<feature type="domain" description="GRAM" evidence="3">
    <location>
        <begin position="474"/>
        <end position="582"/>
    </location>
</feature>
<keyword evidence="5" id="KW-1185">Reference proteome</keyword>
<dbReference type="Proteomes" id="UP001165289">
    <property type="component" value="Unassembled WGS sequence"/>
</dbReference>
<dbReference type="AlphaFoldDB" id="A0AAV7K5U8"/>
<evidence type="ECO:0000256" key="1">
    <source>
        <dbReference type="SAM" id="Coils"/>
    </source>
</evidence>
<evidence type="ECO:0000259" key="3">
    <source>
        <dbReference type="Pfam" id="PF02893"/>
    </source>
</evidence>
<feature type="transmembrane region" description="Helical" evidence="2">
    <location>
        <begin position="270"/>
        <end position="295"/>
    </location>
</feature>
<proteinExistence type="predicted"/>
<dbReference type="GO" id="GO:0034164">
    <property type="term" value="P:negative regulation of toll-like receptor 9 signaling pathway"/>
    <property type="evidence" value="ECO:0007669"/>
    <property type="project" value="TreeGrafter"/>
</dbReference>
<keyword evidence="1" id="KW-0175">Coiled coil</keyword>
<evidence type="ECO:0000256" key="2">
    <source>
        <dbReference type="SAM" id="Phobius"/>
    </source>
</evidence>
<accession>A0AAV7K5U8</accession>
<feature type="transmembrane region" description="Helical" evidence="2">
    <location>
        <begin position="376"/>
        <end position="406"/>
    </location>
</feature>
<protein>
    <submittedName>
        <fullName evidence="4">GRAM domain-containing protein 4-like</fullName>
    </submittedName>
</protein>
<organism evidence="4 5">
    <name type="scientific">Oopsacas minuta</name>
    <dbReference type="NCBI Taxonomy" id="111878"/>
    <lineage>
        <taxon>Eukaryota</taxon>
        <taxon>Metazoa</taxon>
        <taxon>Porifera</taxon>
        <taxon>Hexactinellida</taxon>
        <taxon>Hexasterophora</taxon>
        <taxon>Lyssacinosida</taxon>
        <taxon>Leucopsacidae</taxon>
        <taxon>Oopsacas</taxon>
    </lineage>
</organism>
<dbReference type="InterPro" id="IPR004182">
    <property type="entry name" value="GRAM"/>
</dbReference>
<name>A0AAV7K5U8_9METZ</name>
<reference evidence="4 5" key="1">
    <citation type="journal article" date="2023" name="BMC Biol.">
        <title>The compact genome of the sponge Oopsacas minuta (Hexactinellida) is lacking key metazoan core genes.</title>
        <authorList>
            <person name="Santini S."/>
            <person name="Schenkelaars Q."/>
            <person name="Jourda C."/>
            <person name="Duchesne M."/>
            <person name="Belahbib H."/>
            <person name="Rocher C."/>
            <person name="Selva M."/>
            <person name="Riesgo A."/>
            <person name="Vervoort M."/>
            <person name="Leys S.P."/>
            <person name="Kodjabachian L."/>
            <person name="Le Bivic A."/>
            <person name="Borchiellini C."/>
            <person name="Claverie J.M."/>
            <person name="Renard E."/>
        </authorList>
    </citation>
    <scope>NUCLEOTIDE SEQUENCE [LARGE SCALE GENOMIC DNA]</scope>
    <source>
        <strain evidence="4">SPO-2</strain>
    </source>
</reference>
<dbReference type="PANTHER" id="PTHR37402:SF1">
    <property type="entry name" value="GRAM DOMAIN-CONTAINING PROTEIN 4"/>
    <property type="match status" value="1"/>
</dbReference>
<dbReference type="InterPro" id="IPR037847">
    <property type="entry name" value="GRAMDC4"/>
</dbReference>
<feature type="coiled-coil region" evidence="1">
    <location>
        <begin position="102"/>
        <end position="136"/>
    </location>
</feature>
<evidence type="ECO:0000313" key="5">
    <source>
        <dbReference type="Proteomes" id="UP001165289"/>
    </source>
</evidence>
<keyword evidence="2" id="KW-1133">Transmembrane helix</keyword>
<comment type="caution">
    <text evidence="4">The sequence shown here is derived from an EMBL/GenBank/DDBJ whole genome shotgun (WGS) entry which is preliminary data.</text>
</comment>
<dbReference type="InterPro" id="IPR011993">
    <property type="entry name" value="PH-like_dom_sf"/>
</dbReference>
<sequence>MPSRIKKSNKLYIVLFIAKMYGEDQYYMDSFMPNDDPEHEFLLSQVIASPEKKIDLNLDSTSEYITKRRPAFRETKDDETLDFQFSKSSQRTSSISSEKSVRETFELQMNQLQSALEESMIENTKLKDELAAERGRSRASSTFNLPNQSGAKMTAQTVEVKSGDISFENIVCEQDRNKKYEKEIQLGKIGKAKNVYKTYAKRLNNYFWNFLSDFYVEENEDLGEEQKEETFAPSLLSENIGRLSKAIKPYTRTGESINKVLYWNKRAETLVIFLLYMISAYTGYTIQVLLIFMIWRLSVGYIIVTGLANRFSIFSDEEEEEPKGKDEKNWVDKVAMARVILLKVQSLTGSIADGLEKVNNLMMWRIPMVTKKVYRFLWVLLIASTFIPTSILWRIVGLLIGVKLFLISPAYKKYPRVKDKYDSIGKLWSMLPTNESLNQIQGTNPVGQLPQEIDGEENRNSAQNEAKERHVLMKFGLTTKEKIIDGWVHGKRANLMNRGNLLSGYKSGKLYLTTNYLCFESRAASSNDRLKIELKKIQAVSKAKPFQILPGSGMSIEVFMKEEKSYLFAAIFNRDGSFQDIIETGLSRGHEWAIRHEEI</sequence>
<keyword evidence="2" id="KW-0812">Transmembrane</keyword>
<keyword evidence="2" id="KW-0472">Membrane</keyword>
<dbReference type="PANTHER" id="PTHR37402">
    <property type="entry name" value="GRAM DOMAIN-CONTAINING PROTEIN 4"/>
    <property type="match status" value="1"/>
</dbReference>
<dbReference type="Gene3D" id="2.30.29.30">
    <property type="entry name" value="Pleckstrin-homology domain (PH domain)/Phosphotyrosine-binding domain (PTB)"/>
    <property type="match status" value="1"/>
</dbReference>
<evidence type="ECO:0000313" key="4">
    <source>
        <dbReference type="EMBL" id="KAI6656601.1"/>
    </source>
</evidence>
<gene>
    <name evidence="4" type="ORF">LOD99_1396</name>
</gene>
<dbReference type="GO" id="GO:0006915">
    <property type="term" value="P:apoptotic process"/>
    <property type="evidence" value="ECO:0007669"/>
    <property type="project" value="InterPro"/>
</dbReference>